<dbReference type="PANTHER" id="PTHR36766:SF30">
    <property type="entry name" value="TIR-NBS TYPE DISEASE RESISTANCE PROTEIN-RELATED"/>
    <property type="match status" value="1"/>
</dbReference>
<name>A0AAX6E918_IRIPA</name>
<reference evidence="2" key="2">
    <citation type="submission" date="2023-04" db="EMBL/GenBank/DDBJ databases">
        <authorList>
            <person name="Bruccoleri R.E."/>
            <person name="Oakeley E.J."/>
            <person name="Faust A.-M."/>
            <person name="Dessus-Babus S."/>
            <person name="Altorfer M."/>
            <person name="Burckhardt D."/>
            <person name="Oertli M."/>
            <person name="Naumann U."/>
            <person name="Petersen F."/>
            <person name="Wong J."/>
        </authorList>
    </citation>
    <scope>NUCLEOTIDE SEQUENCE</scope>
    <source>
        <strain evidence="2">GSM-AAB239-AS_SAM_17_03QT</strain>
        <tissue evidence="2">Leaf</tissue>
    </source>
</reference>
<dbReference type="PANTHER" id="PTHR36766">
    <property type="entry name" value="PLANT BROAD-SPECTRUM MILDEW RESISTANCE PROTEIN RPW8"/>
    <property type="match status" value="1"/>
</dbReference>
<evidence type="ECO:0000313" key="3">
    <source>
        <dbReference type="Proteomes" id="UP001140949"/>
    </source>
</evidence>
<comment type="caution">
    <text evidence="2">The sequence shown here is derived from an EMBL/GenBank/DDBJ whole genome shotgun (WGS) entry which is preliminary data.</text>
</comment>
<keyword evidence="3" id="KW-1185">Reference proteome</keyword>
<evidence type="ECO:0000313" key="2">
    <source>
        <dbReference type="EMBL" id="KAJ6800528.1"/>
    </source>
</evidence>
<protein>
    <submittedName>
        <fullName evidence="2">Disease resistance protein RGA1</fullName>
    </submittedName>
</protein>
<dbReference type="Proteomes" id="UP001140949">
    <property type="component" value="Unassembled WGS sequence"/>
</dbReference>
<proteinExistence type="predicted"/>
<sequence>MRMRSRGKLSNLSPEGECPRVENLDVLQSKLKKLLLESKKFLLVLDDVWCLDKERWDQMLIPFNEVGEMGSRILITCRAKEVTSKLGVHHSFPLAELEDDDYWSIFKHYAFGDAKEAITDPQLSELASEIVKKLSKSPLAARMVGSSLRGKPVGYWKQTLQRGDMLKDTLDALCWSFEMLPPCLQRCFALCSLYPKGYHFWNIENLSGFGLHKVF</sequence>
<dbReference type="InterPro" id="IPR042197">
    <property type="entry name" value="Apaf_helical"/>
</dbReference>
<evidence type="ECO:0000259" key="1">
    <source>
        <dbReference type="Pfam" id="PF00931"/>
    </source>
</evidence>
<dbReference type="EMBL" id="JANAVB010038619">
    <property type="protein sequence ID" value="KAJ6800528.1"/>
    <property type="molecule type" value="Genomic_DNA"/>
</dbReference>
<dbReference type="GO" id="GO:0043531">
    <property type="term" value="F:ADP binding"/>
    <property type="evidence" value="ECO:0007669"/>
    <property type="project" value="InterPro"/>
</dbReference>
<dbReference type="AlphaFoldDB" id="A0AAX6E918"/>
<dbReference type="Gene3D" id="3.40.50.300">
    <property type="entry name" value="P-loop containing nucleotide triphosphate hydrolases"/>
    <property type="match status" value="1"/>
</dbReference>
<dbReference type="Gene3D" id="1.10.8.430">
    <property type="entry name" value="Helical domain of apoptotic protease-activating factors"/>
    <property type="match status" value="1"/>
</dbReference>
<dbReference type="SUPFAM" id="SSF52540">
    <property type="entry name" value="P-loop containing nucleoside triphosphate hydrolases"/>
    <property type="match status" value="1"/>
</dbReference>
<dbReference type="Pfam" id="PF00931">
    <property type="entry name" value="NB-ARC"/>
    <property type="match status" value="1"/>
</dbReference>
<gene>
    <name evidence="2" type="ORF">M6B38_200900</name>
</gene>
<feature type="domain" description="NB-ARC" evidence="1">
    <location>
        <begin position="25"/>
        <end position="112"/>
    </location>
</feature>
<accession>A0AAX6E918</accession>
<dbReference type="InterPro" id="IPR027417">
    <property type="entry name" value="P-loop_NTPase"/>
</dbReference>
<reference evidence="2" key="1">
    <citation type="journal article" date="2023" name="GigaByte">
        <title>Genome assembly of the bearded iris, Iris pallida Lam.</title>
        <authorList>
            <person name="Bruccoleri R.E."/>
            <person name="Oakeley E.J."/>
            <person name="Faust A.M.E."/>
            <person name="Altorfer M."/>
            <person name="Dessus-Babus S."/>
            <person name="Burckhardt D."/>
            <person name="Oertli M."/>
            <person name="Naumann U."/>
            <person name="Petersen F."/>
            <person name="Wong J."/>
        </authorList>
    </citation>
    <scope>NUCLEOTIDE SEQUENCE</scope>
    <source>
        <strain evidence="2">GSM-AAB239-AS_SAM_17_03QT</strain>
    </source>
</reference>
<organism evidence="2 3">
    <name type="scientific">Iris pallida</name>
    <name type="common">Sweet iris</name>
    <dbReference type="NCBI Taxonomy" id="29817"/>
    <lineage>
        <taxon>Eukaryota</taxon>
        <taxon>Viridiplantae</taxon>
        <taxon>Streptophyta</taxon>
        <taxon>Embryophyta</taxon>
        <taxon>Tracheophyta</taxon>
        <taxon>Spermatophyta</taxon>
        <taxon>Magnoliopsida</taxon>
        <taxon>Liliopsida</taxon>
        <taxon>Asparagales</taxon>
        <taxon>Iridaceae</taxon>
        <taxon>Iridoideae</taxon>
        <taxon>Irideae</taxon>
        <taxon>Iris</taxon>
    </lineage>
</organism>
<dbReference type="InterPro" id="IPR002182">
    <property type="entry name" value="NB-ARC"/>
</dbReference>
<dbReference type="PRINTS" id="PR00364">
    <property type="entry name" value="DISEASERSIST"/>
</dbReference>